<dbReference type="Proteomes" id="UP001642484">
    <property type="component" value="Unassembled WGS sequence"/>
</dbReference>
<proteinExistence type="predicted"/>
<feature type="transmembrane region" description="Helical" evidence="7">
    <location>
        <begin position="447"/>
        <end position="471"/>
    </location>
</feature>
<evidence type="ECO:0000256" key="1">
    <source>
        <dbReference type="ARBA" id="ARBA00004141"/>
    </source>
</evidence>
<gene>
    <name evidence="9" type="ORF">CCMP2556_LOCUS42896</name>
</gene>
<organism evidence="9 10">
    <name type="scientific">Durusdinium trenchii</name>
    <dbReference type="NCBI Taxonomy" id="1381693"/>
    <lineage>
        <taxon>Eukaryota</taxon>
        <taxon>Sar</taxon>
        <taxon>Alveolata</taxon>
        <taxon>Dinophyceae</taxon>
        <taxon>Suessiales</taxon>
        <taxon>Symbiodiniaceae</taxon>
        <taxon>Durusdinium</taxon>
    </lineage>
</organism>
<dbReference type="PANTHER" id="PTHR10037:SF62">
    <property type="entry name" value="SODIUM CHANNEL PROTEIN 60E"/>
    <property type="match status" value="1"/>
</dbReference>
<protein>
    <recommendedName>
        <fullName evidence="8">EF-hand domain-containing protein</fullName>
    </recommendedName>
</protein>
<dbReference type="InterPro" id="IPR002048">
    <property type="entry name" value="EF_hand_dom"/>
</dbReference>
<keyword evidence="3" id="KW-0106">Calcium</keyword>
<reference evidence="9 10" key="1">
    <citation type="submission" date="2024-02" db="EMBL/GenBank/DDBJ databases">
        <authorList>
            <person name="Chen Y."/>
            <person name="Shah S."/>
            <person name="Dougan E. K."/>
            <person name="Thang M."/>
            <person name="Chan C."/>
        </authorList>
    </citation>
    <scope>NUCLEOTIDE SEQUENCE [LARGE SCALE GENOMIC DNA]</scope>
</reference>
<dbReference type="PROSITE" id="PS50222">
    <property type="entry name" value="EF_HAND_2"/>
    <property type="match status" value="1"/>
</dbReference>
<evidence type="ECO:0000259" key="8">
    <source>
        <dbReference type="PROSITE" id="PS50222"/>
    </source>
</evidence>
<evidence type="ECO:0000313" key="10">
    <source>
        <dbReference type="Proteomes" id="UP001642484"/>
    </source>
</evidence>
<dbReference type="SUPFAM" id="SSF81324">
    <property type="entry name" value="Voltage-gated potassium channels"/>
    <property type="match status" value="1"/>
</dbReference>
<feature type="region of interest" description="Disordered" evidence="6">
    <location>
        <begin position="131"/>
        <end position="156"/>
    </location>
</feature>
<evidence type="ECO:0000313" key="9">
    <source>
        <dbReference type="EMBL" id="CAK9089055.1"/>
    </source>
</evidence>
<dbReference type="EMBL" id="CAXAMN010024694">
    <property type="protein sequence ID" value="CAK9089055.1"/>
    <property type="molecule type" value="Genomic_DNA"/>
</dbReference>
<dbReference type="InterPro" id="IPR027359">
    <property type="entry name" value="Volt_channel_dom_sf"/>
</dbReference>
<keyword evidence="2 7" id="KW-0812">Transmembrane</keyword>
<dbReference type="InterPro" id="IPR043203">
    <property type="entry name" value="VGCC_Ca_Na"/>
</dbReference>
<comment type="caution">
    <text evidence="9">The sequence shown here is derived from an EMBL/GenBank/DDBJ whole genome shotgun (WGS) entry which is preliminary data.</text>
</comment>
<feature type="transmembrane region" description="Helical" evidence="7">
    <location>
        <begin position="276"/>
        <end position="295"/>
    </location>
</feature>
<dbReference type="InterPro" id="IPR011992">
    <property type="entry name" value="EF-hand-dom_pair"/>
</dbReference>
<dbReference type="InterPro" id="IPR005821">
    <property type="entry name" value="Ion_trans_dom"/>
</dbReference>
<keyword evidence="5 7" id="KW-0472">Membrane</keyword>
<dbReference type="Pfam" id="PF00520">
    <property type="entry name" value="Ion_trans"/>
    <property type="match status" value="1"/>
</dbReference>
<dbReference type="SUPFAM" id="SSF47473">
    <property type="entry name" value="EF-hand"/>
    <property type="match status" value="1"/>
</dbReference>
<dbReference type="Gene3D" id="1.10.238.10">
    <property type="entry name" value="EF-hand"/>
    <property type="match status" value="1"/>
</dbReference>
<evidence type="ECO:0000256" key="7">
    <source>
        <dbReference type="SAM" id="Phobius"/>
    </source>
</evidence>
<evidence type="ECO:0000256" key="2">
    <source>
        <dbReference type="ARBA" id="ARBA00022692"/>
    </source>
</evidence>
<evidence type="ECO:0000256" key="3">
    <source>
        <dbReference type="ARBA" id="ARBA00022837"/>
    </source>
</evidence>
<feature type="transmembrane region" description="Helical" evidence="7">
    <location>
        <begin position="367"/>
        <end position="388"/>
    </location>
</feature>
<keyword evidence="4 7" id="KW-1133">Transmembrane helix</keyword>
<sequence>MGTQGSVMSGANGALPQRNFPAWAAQSDLGFYGKMPVASWASVPPTFSVQSAPVSQARTEKLGAVIDHLLEGTGASPGGGMMDVIEEEHFFHLVEKMCAAHKQEVQLLRDQIRYLHTPEGQKLFRDHHSLHDQHKHGDHGDHGHENHGHAAHGVSGGMMQNESLALEAEANKDCEEVHHHHHHHHHEHRTPWHSMHVKTFHNSQSTSELSKGWCTKLKACLKHPAFDITMSAIIVMNAVMFAFEAQYKGFELAHQLDLTEDSALLLWPGAMEVFEVAELIFGIIFTAEVALKIFVEHLRFFREGWNWLDFIVVFVWLFGKTGQSLPVNSQILRLGRLFRLLRMLRLVRQMKEFDALFLMTTAIRSSFMVLGWTIILLFVCQMLCALVIQQTLFGFYFDPKHEASFQDQQDVFVYFGTFTRSLLSLFEMTLANWPPVARLLMEHVTEFWMPVCLFHKLTMGFAVVGVINGVLMQETFKVAHMDDTVMVREKQRAMRAHLAKMSLLFQEADTSGDGRLDLEEFKSILDDYEVKIWLAAMDLDVSDVEELFFHVG</sequence>
<evidence type="ECO:0000256" key="6">
    <source>
        <dbReference type="SAM" id="MobiDB-lite"/>
    </source>
</evidence>
<dbReference type="Gene3D" id="1.20.120.350">
    <property type="entry name" value="Voltage-gated potassium channels. Chain C"/>
    <property type="match status" value="1"/>
</dbReference>
<comment type="subcellular location">
    <subcellularLocation>
        <location evidence="1">Membrane</location>
        <topology evidence="1">Multi-pass membrane protein</topology>
    </subcellularLocation>
</comment>
<evidence type="ECO:0000256" key="4">
    <source>
        <dbReference type="ARBA" id="ARBA00022989"/>
    </source>
</evidence>
<dbReference type="InterPro" id="IPR018247">
    <property type="entry name" value="EF_Hand_1_Ca_BS"/>
</dbReference>
<name>A0ABP0QLA8_9DINO</name>
<evidence type="ECO:0000256" key="5">
    <source>
        <dbReference type="ARBA" id="ARBA00023136"/>
    </source>
</evidence>
<keyword evidence="10" id="KW-1185">Reference proteome</keyword>
<feature type="compositionally biased region" description="Basic and acidic residues" evidence="6">
    <location>
        <begin position="138"/>
        <end position="148"/>
    </location>
</feature>
<dbReference type="PROSITE" id="PS00018">
    <property type="entry name" value="EF_HAND_1"/>
    <property type="match status" value="1"/>
</dbReference>
<feature type="domain" description="EF-hand" evidence="8">
    <location>
        <begin position="496"/>
        <end position="531"/>
    </location>
</feature>
<dbReference type="PANTHER" id="PTHR10037">
    <property type="entry name" value="VOLTAGE-GATED CATION CHANNEL CALCIUM AND SODIUM"/>
    <property type="match status" value="1"/>
</dbReference>
<accession>A0ABP0QLA8</accession>